<dbReference type="GO" id="GO:0019693">
    <property type="term" value="P:ribose phosphate metabolic process"/>
    <property type="evidence" value="ECO:0007669"/>
    <property type="project" value="TreeGrafter"/>
</dbReference>
<proteinExistence type="predicted"/>
<dbReference type="Gene3D" id="3.90.79.10">
    <property type="entry name" value="Nucleoside Triphosphate Pyrophosphohydrolase"/>
    <property type="match status" value="1"/>
</dbReference>
<evidence type="ECO:0000256" key="2">
    <source>
        <dbReference type="ARBA" id="ARBA00022801"/>
    </source>
</evidence>
<dbReference type="FunFam" id="3.90.79.10:FF:000024">
    <property type="entry name" value="ADP-ribose pyrophosphatase"/>
    <property type="match status" value="1"/>
</dbReference>
<dbReference type="InterPro" id="IPR000086">
    <property type="entry name" value="NUDIX_hydrolase_dom"/>
</dbReference>
<evidence type="ECO:0000313" key="5">
    <source>
        <dbReference type="Proteomes" id="UP000229523"/>
    </source>
</evidence>
<comment type="caution">
    <text evidence="4">The sequence shown here is derived from an EMBL/GenBank/DDBJ whole genome shotgun (WGS) entry which is preliminary data.</text>
</comment>
<dbReference type="PROSITE" id="PS51462">
    <property type="entry name" value="NUDIX"/>
    <property type="match status" value="1"/>
</dbReference>
<dbReference type="InterPro" id="IPR020084">
    <property type="entry name" value="NUDIX_hydrolase_CS"/>
</dbReference>
<evidence type="ECO:0000256" key="1">
    <source>
        <dbReference type="ARBA" id="ARBA00001946"/>
    </source>
</evidence>
<reference evidence="4 5" key="1">
    <citation type="journal article" date="2018" name="Front. Microbiol.">
        <title>Description and Comparative Genomics of Macrococcus caseolyticus subsp. hominis subsp. nov., Macrococcus goetzii sp. nov., Macrococcus epidermidis sp. nov., and Macrococcus bohemicus sp. nov., Novel Macrococci From Human Clinical Material With Virulence Potential and Suspected Uptake of Foreign DNA by Natural Transformation.</title>
        <authorList>
            <person name="Maslanova I."/>
            <person name="Wertheimer Z."/>
            <person name="Sedlacek I."/>
            <person name="Svec P."/>
            <person name="Indrakova A."/>
            <person name="Kovarovic V."/>
            <person name="Schumann P."/>
            <person name="Sproer C."/>
            <person name="Kralova S."/>
            <person name="Sedo O."/>
            <person name="Kristofova L."/>
            <person name="Vrbovska V."/>
            <person name="Fuzik T."/>
            <person name="Petras P."/>
            <person name="Zdrahal Z."/>
            <person name="Ruzickova V."/>
            <person name="Doskar J."/>
            <person name="Pantucek R."/>
        </authorList>
    </citation>
    <scope>NUCLEOTIDE SEQUENCE [LARGE SCALE GENOMIC DNA]</scope>
    <source>
        <strain evidence="4 5">CCM 4927</strain>
    </source>
</reference>
<dbReference type="RefSeq" id="WP_099578311.1">
    <property type="nucleotide sequence ID" value="NZ_MJBI02000001.1"/>
</dbReference>
<feature type="domain" description="Nudix hydrolase" evidence="3">
    <location>
        <begin position="39"/>
        <end position="168"/>
    </location>
</feature>
<dbReference type="PANTHER" id="PTHR11839:SF18">
    <property type="entry name" value="NUDIX HYDROLASE DOMAIN-CONTAINING PROTEIN"/>
    <property type="match status" value="1"/>
</dbReference>
<dbReference type="GO" id="GO:0006753">
    <property type="term" value="P:nucleoside phosphate metabolic process"/>
    <property type="evidence" value="ECO:0007669"/>
    <property type="project" value="TreeGrafter"/>
</dbReference>
<dbReference type="SUPFAM" id="SSF55811">
    <property type="entry name" value="Nudix"/>
    <property type="match status" value="1"/>
</dbReference>
<dbReference type="GO" id="GO:0016787">
    <property type="term" value="F:hydrolase activity"/>
    <property type="evidence" value="ECO:0007669"/>
    <property type="project" value="UniProtKB-KW"/>
</dbReference>
<dbReference type="Proteomes" id="UP000229523">
    <property type="component" value="Unassembled WGS sequence"/>
</dbReference>
<evidence type="ECO:0000313" key="4">
    <source>
        <dbReference type="EMBL" id="RAI82499.1"/>
    </source>
</evidence>
<dbReference type="GO" id="GO:0005829">
    <property type="term" value="C:cytosol"/>
    <property type="evidence" value="ECO:0007669"/>
    <property type="project" value="TreeGrafter"/>
</dbReference>
<dbReference type="AlphaFoldDB" id="A0A2G5NSZ1"/>
<dbReference type="CDD" id="cd03424">
    <property type="entry name" value="NUDIX_ADPRase_Nudt5_UGPPase_Nudt14"/>
    <property type="match status" value="1"/>
</dbReference>
<comment type="cofactor">
    <cofactor evidence="1">
        <name>Mg(2+)</name>
        <dbReference type="ChEBI" id="CHEBI:18420"/>
    </cofactor>
</comment>
<gene>
    <name evidence="4" type="ORF">BFS35_002090</name>
</gene>
<keyword evidence="2 4" id="KW-0378">Hydrolase</keyword>
<evidence type="ECO:0000259" key="3">
    <source>
        <dbReference type="PROSITE" id="PS51462"/>
    </source>
</evidence>
<dbReference type="InterPro" id="IPR015797">
    <property type="entry name" value="NUDIX_hydrolase-like_dom_sf"/>
</dbReference>
<dbReference type="PROSITE" id="PS00893">
    <property type="entry name" value="NUDIX_BOX"/>
    <property type="match status" value="1"/>
</dbReference>
<name>A0A2G5NSZ1_9STAP</name>
<keyword evidence="5" id="KW-1185">Reference proteome</keyword>
<organism evidence="4 5">
    <name type="scientific">Macrococcoides goetzii</name>
    <dbReference type="NCBI Taxonomy" id="1891097"/>
    <lineage>
        <taxon>Bacteria</taxon>
        <taxon>Bacillati</taxon>
        <taxon>Bacillota</taxon>
        <taxon>Bacilli</taxon>
        <taxon>Bacillales</taxon>
        <taxon>Staphylococcaceae</taxon>
        <taxon>Macrococcoides</taxon>
    </lineage>
</organism>
<protein>
    <submittedName>
        <fullName evidence="4">NUDIX hydrolase</fullName>
    </submittedName>
</protein>
<sequence length="179" mass="20281">MDLTERTLSKETILDGKVLTVERHQVELPNGKESTREVVLHPGAVAVIAMKHNKLLLVEQFRKAPGENLIEIPAGKVDPGEARRDTALRELEEETGFTSNTMELVNEFYVSPGFCNEFISLYEAGELIESHNLVADEDEFVLKHWLTLEEANNWIKSGKIKDAKTIIAIQYLLLSMKKY</sequence>
<dbReference type="PANTHER" id="PTHR11839">
    <property type="entry name" value="UDP/ADP-SUGAR PYROPHOSPHATASE"/>
    <property type="match status" value="1"/>
</dbReference>
<accession>A0A2G5NSZ1</accession>
<dbReference type="Pfam" id="PF00293">
    <property type="entry name" value="NUDIX"/>
    <property type="match status" value="1"/>
</dbReference>
<dbReference type="EMBL" id="MJBI02000001">
    <property type="protein sequence ID" value="RAI82499.1"/>
    <property type="molecule type" value="Genomic_DNA"/>
</dbReference>